<sequence length="275" mass="31246">MIETARATMLAFRVSGTRSSLYGRILPPARFAGVSRVLRLNQIDSPSPQTVSFSSLSFPVSDPRRRSPSLPIPSQTDGTTPRVPACRPQFAYSEYRHHSGLYKSGSSSEFNPRGNLPIGLLGDGTKAAESEKRDVEQLLSEHEQRKDIRSWFMRRKELGIPLPRDQEELQDSAKVDVPRFYASKAFGAQQDPTDDRDGRKLPKSSRWRRAWLAQRSVVPKVTYWMKHIPSKHFDRWRKHYIGVKHVKGVNGPSGFWVLQLGKTAPEFTRKHGVLP</sequence>
<organism evidence="2">
    <name type="scientific">Chromera velia CCMP2878</name>
    <dbReference type="NCBI Taxonomy" id="1169474"/>
    <lineage>
        <taxon>Eukaryota</taxon>
        <taxon>Sar</taxon>
        <taxon>Alveolata</taxon>
        <taxon>Colpodellida</taxon>
        <taxon>Chromeraceae</taxon>
        <taxon>Chromera</taxon>
    </lineage>
</organism>
<dbReference type="EMBL" id="CDMZ01005710">
    <property type="protein sequence ID" value="CEM53609.1"/>
    <property type="molecule type" value="Genomic_DNA"/>
</dbReference>
<dbReference type="AlphaFoldDB" id="A0A0G4I9A9"/>
<protein>
    <submittedName>
        <fullName evidence="2">Uncharacterized protein</fullName>
    </submittedName>
</protein>
<reference evidence="2" key="1">
    <citation type="submission" date="2014-11" db="EMBL/GenBank/DDBJ databases">
        <authorList>
            <person name="Otto D Thomas"/>
            <person name="Naeem Raeece"/>
        </authorList>
    </citation>
    <scope>NUCLEOTIDE SEQUENCE</scope>
</reference>
<name>A0A0G4I9A9_9ALVE</name>
<gene>
    <name evidence="2" type="ORF">Cvel_2020</name>
</gene>
<proteinExistence type="predicted"/>
<accession>A0A0G4I9A9</accession>
<feature type="region of interest" description="Disordered" evidence="1">
    <location>
        <begin position="46"/>
        <end position="83"/>
    </location>
</feature>
<dbReference type="VEuPathDB" id="CryptoDB:Cvel_2020"/>
<evidence type="ECO:0000313" key="2">
    <source>
        <dbReference type="EMBL" id="CEM53609.1"/>
    </source>
</evidence>
<feature type="compositionally biased region" description="Polar residues" evidence="1">
    <location>
        <begin position="46"/>
        <end position="56"/>
    </location>
</feature>
<evidence type="ECO:0000256" key="1">
    <source>
        <dbReference type="SAM" id="MobiDB-lite"/>
    </source>
</evidence>